<dbReference type="Proteomes" id="UP001176940">
    <property type="component" value="Unassembled WGS sequence"/>
</dbReference>
<gene>
    <name evidence="2" type="ORF">RIMI_LOCUS1536488</name>
</gene>
<accession>A0ABN9KUT9</accession>
<dbReference type="InterPro" id="IPR025451">
    <property type="entry name" value="DUF4211"/>
</dbReference>
<sequence length="151" mass="17915">MKSQDCYELERINSYPKLHVRKITAEEMSCEACDLHRYCGHLVTLSGQAYDNQTLESDDFLQNDWQKLVIGKVCANRTEAYHQLRHYKYFLYRRCIPFIEETKEESANEIVELALSKMEAKNFLGTEVSYLESYLNEADYFQEENKDWLLS</sequence>
<reference evidence="2" key="1">
    <citation type="submission" date="2023-07" db="EMBL/GenBank/DDBJ databases">
        <authorList>
            <person name="Stuckert A."/>
        </authorList>
    </citation>
    <scope>NUCLEOTIDE SEQUENCE</scope>
</reference>
<dbReference type="Pfam" id="PF13926">
    <property type="entry name" value="DUF4211"/>
    <property type="match status" value="1"/>
</dbReference>
<dbReference type="PANTHER" id="PTHR14689:SF0">
    <property type="entry name" value="COILED-COIL DOMAIN-CONTAINING PROTEIN 82"/>
    <property type="match status" value="1"/>
</dbReference>
<dbReference type="PANTHER" id="PTHR14689">
    <property type="entry name" value="PHORBOL-ESTER_DAG-TYPE DOMAIN-CONTAINING PROTEIN"/>
    <property type="match status" value="1"/>
</dbReference>
<organism evidence="2 3">
    <name type="scientific">Ranitomeya imitator</name>
    <name type="common">mimic poison frog</name>
    <dbReference type="NCBI Taxonomy" id="111125"/>
    <lineage>
        <taxon>Eukaryota</taxon>
        <taxon>Metazoa</taxon>
        <taxon>Chordata</taxon>
        <taxon>Craniata</taxon>
        <taxon>Vertebrata</taxon>
        <taxon>Euteleostomi</taxon>
        <taxon>Amphibia</taxon>
        <taxon>Batrachia</taxon>
        <taxon>Anura</taxon>
        <taxon>Neobatrachia</taxon>
        <taxon>Hyloidea</taxon>
        <taxon>Dendrobatidae</taxon>
        <taxon>Dendrobatinae</taxon>
        <taxon>Ranitomeya</taxon>
    </lineage>
</organism>
<evidence type="ECO:0000313" key="2">
    <source>
        <dbReference type="EMBL" id="CAJ0921523.1"/>
    </source>
</evidence>
<name>A0ABN9KUT9_9NEOB</name>
<comment type="caution">
    <text evidence="2">The sequence shown here is derived from an EMBL/GenBank/DDBJ whole genome shotgun (WGS) entry which is preliminary data.</text>
</comment>
<feature type="domain" description="DUF4211" evidence="1">
    <location>
        <begin position="10"/>
        <end position="55"/>
    </location>
</feature>
<evidence type="ECO:0000259" key="1">
    <source>
        <dbReference type="Pfam" id="PF13926"/>
    </source>
</evidence>
<proteinExistence type="predicted"/>
<keyword evidence="3" id="KW-1185">Reference proteome</keyword>
<evidence type="ECO:0000313" key="3">
    <source>
        <dbReference type="Proteomes" id="UP001176940"/>
    </source>
</evidence>
<protein>
    <recommendedName>
        <fullName evidence="1">DUF4211 domain-containing protein</fullName>
    </recommendedName>
</protein>
<dbReference type="EMBL" id="CAUEEQ010002014">
    <property type="protein sequence ID" value="CAJ0921523.1"/>
    <property type="molecule type" value="Genomic_DNA"/>
</dbReference>